<dbReference type="Gene3D" id="3.40.50.150">
    <property type="entry name" value="Vaccinia Virus protein VP39"/>
    <property type="match status" value="1"/>
</dbReference>
<evidence type="ECO:0000256" key="2">
    <source>
        <dbReference type="ARBA" id="ARBA00022679"/>
    </source>
</evidence>
<keyword evidence="3" id="KW-0949">S-adenosyl-L-methionine</keyword>
<dbReference type="Pfam" id="PF13649">
    <property type="entry name" value="Methyltransf_25"/>
    <property type="match status" value="1"/>
</dbReference>
<keyword evidence="6" id="KW-1185">Reference proteome</keyword>
<comment type="caution">
    <text evidence="5">The sequence shown here is derived from an EMBL/GenBank/DDBJ whole genome shotgun (WGS) entry which is preliminary data.</text>
</comment>
<dbReference type="GO" id="GO:0008168">
    <property type="term" value="F:methyltransferase activity"/>
    <property type="evidence" value="ECO:0007669"/>
    <property type="project" value="UniProtKB-KW"/>
</dbReference>
<dbReference type="InterPro" id="IPR029063">
    <property type="entry name" value="SAM-dependent_MTases_sf"/>
</dbReference>
<gene>
    <name evidence="5" type="ORF">DDE84_10335</name>
</gene>
<keyword evidence="1 5" id="KW-0489">Methyltransferase</keyword>
<dbReference type="EMBL" id="QDAG01000011">
    <property type="protein sequence ID" value="KAE8126770.1"/>
    <property type="molecule type" value="Genomic_DNA"/>
</dbReference>
<protein>
    <submittedName>
        <fullName evidence="5">Class I SAM-dependent methyltransferase</fullName>
    </submittedName>
</protein>
<evidence type="ECO:0000256" key="3">
    <source>
        <dbReference type="ARBA" id="ARBA00022691"/>
    </source>
</evidence>
<name>A0A5N6S081_9BIFI</name>
<keyword evidence="2 5" id="KW-0808">Transferase</keyword>
<evidence type="ECO:0000259" key="4">
    <source>
        <dbReference type="Pfam" id="PF13649"/>
    </source>
</evidence>
<dbReference type="AlphaFoldDB" id="A0A5N6S081"/>
<sequence>MPSAPTFWNDFYTNNTWSHEHGTVGRHLVTEVTHLNPGTALDLGCGEGSDAIWLAQQGWHVLAVDAAETALDRAREHAAALGLDQSIQFAQCDLAVDFPRGQYDLVSAQYLHSPVAQPGERERILHRATQAVAPNGHLLVVSHWTVSSWHPKMPNASQAAHLTLPSPQENRAALQLADGQWEILRDELADFEQIGPEGQREVRQDHVLHVRRLS</sequence>
<evidence type="ECO:0000256" key="1">
    <source>
        <dbReference type="ARBA" id="ARBA00022603"/>
    </source>
</evidence>
<dbReference type="OrthoDB" id="9786503at2"/>
<dbReference type="SUPFAM" id="SSF53335">
    <property type="entry name" value="S-adenosyl-L-methionine-dependent methyltransferases"/>
    <property type="match status" value="1"/>
</dbReference>
<reference evidence="5 6" key="1">
    <citation type="submission" date="2018-04" db="EMBL/GenBank/DDBJ databases">
        <authorList>
            <person name="Eckel V.P."/>
            <person name="Vogel R.F."/>
        </authorList>
    </citation>
    <scope>NUCLEOTIDE SEQUENCE [LARGE SCALE GENOMIC DNA]</scope>
    <source>
        <strain evidence="6">TMW 2.1764</strain>
    </source>
</reference>
<dbReference type="CDD" id="cd02440">
    <property type="entry name" value="AdoMet_MTases"/>
    <property type="match status" value="1"/>
</dbReference>
<organism evidence="5 6">
    <name type="scientific">Bifidobacterium tibiigranuli</name>
    <dbReference type="NCBI Taxonomy" id="2172043"/>
    <lineage>
        <taxon>Bacteria</taxon>
        <taxon>Bacillati</taxon>
        <taxon>Actinomycetota</taxon>
        <taxon>Actinomycetes</taxon>
        <taxon>Bifidobacteriales</taxon>
        <taxon>Bifidobacteriaceae</taxon>
        <taxon>Bifidobacterium</taxon>
    </lineage>
</organism>
<feature type="domain" description="Methyltransferase" evidence="4">
    <location>
        <begin position="41"/>
        <end position="136"/>
    </location>
</feature>
<dbReference type="PANTHER" id="PTHR43464:SF19">
    <property type="entry name" value="UBIQUINONE BIOSYNTHESIS O-METHYLTRANSFERASE, MITOCHONDRIAL"/>
    <property type="match status" value="1"/>
</dbReference>
<evidence type="ECO:0000313" key="6">
    <source>
        <dbReference type="Proteomes" id="UP000325415"/>
    </source>
</evidence>
<evidence type="ECO:0000313" key="5">
    <source>
        <dbReference type="EMBL" id="KAE8126770.1"/>
    </source>
</evidence>
<dbReference type="InterPro" id="IPR041698">
    <property type="entry name" value="Methyltransf_25"/>
</dbReference>
<dbReference type="GO" id="GO:0032259">
    <property type="term" value="P:methylation"/>
    <property type="evidence" value="ECO:0007669"/>
    <property type="project" value="UniProtKB-KW"/>
</dbReference>
<dbReference type="PANTHER" id="PTHR43464">
    <property type="entry name" value="METHYLTRANSFERASE"/>
    <property type="match status" value="1"/>
</dbReference>
<dbReference type="Proteomes" id="UP000325415">
    <property type="component" value="Unassembled WGS sequence"/>
</dbReference>
<proteinExistence type="predicted"/>
<accession>A0A5N6S081</accession>